<reference evidence="3" key="1">
    <citation type="submission" date="2016-10" db="EMBL/GenBank/DDBJ databases">
        <authorList>
            <person name="Varghese N."/>
            <person name="Submissions S."/>
        </authorList>
    </citation>
    <scope>NUCLEOTIDE SEQUENCE [LARGE SCALE GENOMIC DNA]</scope>
    <source>
        <strain evidence="3">DSM 22127</strain>
    </source>
</reference>
<protein>
    <submittedName>
        <fullName evidence="2">Haloacid dehalogenase superfamily, subfamily IA, variant 3 with third motif having DD or ED/haloacid dehalogenase superfamily, subfamily IA, variant 1 with third motif having Dx(3-4)D or Dx(3-4)E</fullName>
    </submittedName>
</protein>
<dbReference type="PANTHER" id="PTHR43434">
    <property type="entry name" value="PHOSPHOGLYCOLATE PHOSPHATASE"/>
    <property type="match status" value="1"/>
</dbReference>
<dbReference type="InterPro" id="IPR006439">
    <property type="entry name" value="HAD-SF_hydro_IA"/>
</dbReference>
<dbReference type="STRING" id="642780.SAMN04488570_2785"/>
<dbReference type="Gene3D" id="3.40.50.1000">
    <property type="entry name" value="HAD superfamily/HAD-like"/>
    <property type="match status" value="1"/>
</dbReference>
<dbReference type="SFLD" id="SFLDS00003">
    <property type="entry name" value="Haloacid_Dehalogenase"/>
    <property type="match status" value="1"/>
</dbReference>
<gene>
    <name evidence="2" type="ORF">SAMN04488570_2785</name>
</gene>
<accession>A0A1H1VBZ6</accession>
<dbReference type="GO" id="GO:0008967">
    <property type="term" value="F:phosphoglycolate phosphatase activity"/>
    <property type="evidence" value="ECO:0007669"/>
    <property type="project" value="TreeGrafter"/>
</dbReference>
<dbReference type="GO" id="GO:0005829">
    <property type="term" value="C:cytosol"/>
    <property type="evidence" value="ECO:0007669"/>
    <property type="project" value="TreeGrafter"/>
</dbReference>
<dbReference type="SFLD" id="SFLDG01129">
    <property type="entry name" value="C1.5:_HAD__Beta-PGM__Phosphata"/>
    <property type="match status" value="1"/>
</dbReference>
<evidence type="ECO:0000256" key="1">
    <source>
        <dbReference type="SAM" id="MobiDB-lite"/>
    </source>
</evidence>
<dbReference type="GO" id="GO:0006281">
    <property type="term" value="P:DNA repair"/>
    <property type="evidence" value="ECO:0007669"/>
    <property type="project" value="TreeGrafter"/>
</dbReference>
<sequence length="254" mass="26622">MTCATRSGCTDRGGVGTSVGTSPLPEEPPIPPANAAVLFDIDGTLVDSTYHHAIAWQRAFDRQELHLPLWRLHRAVGMGGDKLVGHVAGDEVERRLGDTLRDAWQEEYAELEAEVDPLPGSRDLVQALAAAGWTVALASSGEARFAEHAVASLGVADAVSVLTTNADVDASKPEPDLLHATLARLDVERAVMVGDTPYDVEAASRAGLACIALRSGGFSEAELGEAGAVLVVDVPGDLLDVDLVPHLRPVTSPS</sequence>
<dbReference type="InterPro" id="IPR050155">
    <property type="entry name" value="HAD-like_hydrolase_sf"/>
</dbReference>
<feature type="region of interest" description="Disordered" evidence="1">
    <location>
        <begin position="1"/>
        <end position="31"/>
    </location>
</feature>
<dbReference type="AlphaFoldDB" id="A0A1H1VBZ6"/>
<evidence type="ECO:0000313" key="2">
    <source>
        <dbReference type="EMBL" id="SDS82287.1"/>
    </source>
</evidence>
<keyword evidence="3" id="KW-1185">Reference proteome</keyword>
<proteinExistence type="predicted"/>
<dbReference type="InterPro" id="IPR036412">
    <property type="entry name" value="HAD-like_sf"/>
</dbReference>
<dbReference type="InterPro" id="IPR023214">
    <property type="entry name" value="HAD_sf"/>
</dbReference>
<name>A0A1H1VBZ6_9ACTN</name>
<dbReference type="NCBIfam" id="TIGR01549">
    <property type="entry name" value="HAD-SF-IA-v1"/>
    <property type="match status" value="1"/>
</dbReference>
<dbReference type="SUPFAM" id="SSF56784">
    <property type="entry name" value="HAD-like"/>
    <property type="match status" value="1"/>
</dbReference>
<dbReference type="EMBL" id="LT629757">
    <property type="protein sequence ID" value="SDS82287.1"/>
    <property type="molecule type" value="Genomic_DNA"/>
</dbReference>
<dbReference type="InterPro" id="IPR023198">
    <property type="entry name" value="PGP-like_dom2"/>
</dbReference>
<evidence type="ECO:0000313" key="3">
    <source>
        <dbReference type="Proteomes" id="UP000198859"/>
    </source>
</evidence>
<organism evidence="2 3">
    <name type="scientific">Nocardioides scoriae</name>
    <dbReference type="NCBI Taxonomy" id="642780"/>
    <lineage>
        <taxon>Bacteria</taxon>
        <taxon>Bacillati</taxon>
        <taxon>Actinomycetota</taxon>
        <taxon>Actinomycetes</taxon>
        <taxon>Propionibacteriales</taxon>
        <taxon>Nocardioidaceae</taxon>
        <taxon>Nocardioides</taxon>
    </lineage>
</organism>
<dbReference type="Proteomes" id="UP000198859">
    <property type="component" value="Chromosome I"/>
</dbReference>
<dbReference type="Gene3D" id="1.10.150.240">
    <property type="entry name" value="Putative phosphatase, domain 2"/>
    <property type="match status" value="1"/>
</dbReference>
<dbReference type="Pfam" id="PF00702">
    <property type="entry name" value="Hydrolase"/>
    <property type="match status" value="1"/>
</dbReference>
<dbReference type="PANTHER" id="PTHR43434:SF16">
    <property type="entry name" value="BLL8046 PROTEIN"/>
    <property type="match status" value="1"/>
</dbReference>
<dbReference type="NCBIfam" id="TIGR01509">
    <property type="entry name" value="HAD-SF-IA-v3"/>
    <property type="match status" value="1"/>
</dbReference>